<reference evidence="1 2" key="1">
    <citation type="submission" date="2016-02" db="EMBL/GenBank/DDBJ databases">
        <title>Anaerosporomusa subterraneum gen. nov., sp. nov., a spore-forming obligate anaerobe isolated from saprolite.</title>
        <authorList>
            <person name="Choi J.K."/>
            <person name="Shah M."/>
            <person name="Yee N."/>
        </authorList>
    </citation>
    <scope>NUCLEOTIDE SEQUENCE [LARGE SCALE GENOMIC DNA]</scope>
    <source>
        <strain evidence="1 2">RU4</strain>
    </source>
</reference>
<dbReference type="RefSeq" id="WP_066244190.1">
    <property type="nucleotide sequence ID" value="NZ_LSGP01000023.1"/>
</dbReference>
<evidence type="ECO:0000313" key="2">
    <source>
        <dbReference type="Proteomes" id="UP000076268"/>
    </source>
</evidence>
<dbReference type="EMBL" id="LSGP01000023">
    <property type="protein sequence ID" value="KYZ75517.1"/>
    <property type="molecule type" value="Genomic_DNA"/>
</dbReference>
<comment type="caution">
    <text evidence="1">The sequence shown here is derived from an EMBL/GenBank/DDBJ whole genome shotgun (WGS) entry which is preliminary data.</text>
</comment>
<accession>A0A154BNE8</accession>
<keyword evidence="2" id="KW-1185">Reference proteome</keyword>
<dbReference type="AlphaFoldDB" id="A0A154BNE8"/>
<proteinExistence type="predicted"/>
<sequence>MTYRDNGSYLGFRKARKIGKKTSQENVIMDWLIRKNRTANHVQDQPAVTSTQNVFETVD</sequence>
<gene>
    <name evidence="1" type="ORF">AXX12_12445</name>
</gene>
<protein>
    <submittedName>
        <fullName evidence="1">Uncharacterized protein</fullName>
    </submittedName>
</protein>
<dbReference type="OrthoDB" id="1685132at2"/>
<dbReference type="Proteomes" id="UP000076268">
    <property type="component" value="Unassembled WGS sequence"/>
</dbReference>
<organism evidence="1 2">
    <name type="scientific">Anaerosporomusa subterranea</name>
    <dbReference type="NCBI Taxonomy" id="1794912"/>
    <lineage>
        <taxon>Bacteria</taxon>
        <taxon>Bacillati</taxon>
        <taxon>Bacillota</taxon>
        <taxon>Negativicutes</taxon>
        <taxon>Acetonemataceae</taxon>
        <taxon>Anaerosporomusa</taxon>
    </lineage>
</organism>
<name>A0A154BNE8_ANASB</name>
<evidence type="ECO:0000313" key="1">
    <source>
        <dbReference type="EMBL" id="KYZ75517.1"/>
    </source>
</evidence>